<dbReference type="PANTHER" id="PTHR24056">
    <property type="entry name" value="CELL DIVISION PROTEIN KINASE"/>
    <property type="match status" value="1"/>
</dbReference>
<dbReference type="EMBL" id="SNRW01014242">
    <property type="protein sequence ID" value="KAA6371688.1"/>
    <property type="molecule type" value="Genomic_DNA"/>
</dbReference>
<feature type="non-terminal residue" evidence="7">
    <location>
        <position position="210"/>
    </location>
</feature>
<evidence type="ECO:0000256" key="2">
    <source>
        <dbReference type="ARBA" id="ARBA00022741"/>
    </source>
</evidence>
<dbReference type="Gene3D" id="3.30.200.20">
    <property type="entry name" value="Phosphorylase Kinase, domain 1"/>
    <property type="match status" value="1"/>
</dbReference>
<comment type="caution">
    <text evidence="7">The sequence shown here is derived from an EMBL/GenBank/DDBJ whole genome shotgun (WGS) entry which is preliminary data.</text>
</comment>
<accession>A0A5J4UMP6</accession>
<protein>
    <submittedName>
        <fullName evidence="7">Putative cyclin-dependent kinase</fullName>
    </submittedName>
</protein>
<dbReference type="GO" id="GO:0004674">
    <property type="term" value="F:protein serine/threonine kinase activity"/>
    <property type="evidence" value="ECO:0007669"/>
    <property type="project" value="UniProtKB-KW"/>
</dbReference>
<keyword evidence="5" id="KW-0723">Serine/threonine-protein kinase</keyword>
<dbReference type="GO" id="GO:0005634">
    <property type="term" value="C:nucleus"/>
    <property type="evidence" value="ECO:0007669"/>
    <property type="project" value="TreeGrafter"/>
</dbReference>
<evidence type="ECO:0000256" key="5">
    <source>
        <dbReference type="RuleBase" id="RU000304"/>
    </source>
</evidence>
<dbReference type="InterPro" id="IPR008271">
    <property type="entry name" value="Ser/Thr_kinase_AS"/>
</dbReference>
<name>A0A5J4UMP6_9EUKA</name>
<feature type="domain" description="Protein kinase" evidence="6">
    <location>
        <begin position="17"/>
        <end position="210"/>
    </location>
</feature>
<organism evidence="7 8">
    <name type="scientific">Streblomastix strix</name>
    <dbReference type="NCBI Taxonomy" id="222440"/>
    <lineage>
        <taxon>Eukaryota</taxon>
        <taxon>Metamonada</taxon>
        <taxon>Preaxostyla</taxon>
        <taxon>Oxymonadida</taxon>
        <taxon>Streblomastigidae</taxon>
        <taxon>Streblomastix</taxon>
    </lineage>
</organism>
<keyword evidence="7" id="KW-0418">Kinase</keyword>
<keyword evidence="3 4" id="KW-0067">ATP-binding</keyword>
<evidence type="ECO:0000256" key="3">
    <source>
        <dbReference type="ARBA" id="ARBA00022840"/>
    </source>
</evidence>
<dbReference type="InterPro" id="IPR000719">
    <property type="entry name" value="Prot_kinase_dom"/>
</dbReference>
<keyword evidence="2 4" id="KW-0547">Nucleotide-binding</keyword>
<dbReference type="GO" id="GO:0005524">
    <property type="term" value="F:ATP binding"/>
    <property type="evidence" value="ECO:0007669"/>
    <property type="project" value="UniProtKB-UniRule"/>
</dbReference>
<evidence type="ECO:0000256" key="1">
    <source>
        <dbReference type="ARBA" id="ARBA00006485"/>
    </source>
</evidence>
<gene>
    <name evidence="7" type="ORF">EZS28_032786</name>
</gene>
<dbReference type="Proteomes" id="UP000324800">
    <property type="component" value="Unassembled WGS sequence"/>
</dbReference>
<evidence type="ECO:0000313" key="7">
    <source>
        <dbReference type="EMBL" id="KAA6371688.1"/>
    </source>
</evidence>
<sequence length="210" mass="23978">MNPSFAHCAGRWKNERYLFLDQLGSGTFGTVHRVFDIETKSYAAIKEIKPTHGADILHTTMQEVVLLQEIQHNNVVSLLDIICSPLEYTIMIVLESLDLDLFNIIHRTDFSNVTREFTRSVMYQCLQALAYLHRNWVLHRDLKPGNILLSTNGLAKLADFGFARSFQSPPHPISFDHIRITPWYSPPEIQLGSQCYTAACDMWSMGCIFG</sequence>
<dbReference type="SUPFAM" id="SSF56112">
    <property type="entry name" value="Protein kinase-like (PK-like)"/>
    <property type="match status" value="1"/>
</dbReference>
<dbReference type="Pfam" id="PF00069">
    <property type="entry name" value="Pkinase"/>
    <property type="match status" value="1"/>
</dbReference>
<comment type="similarity">
    <text evidence="1">Belongs to the protein kinase superfamily. CMGC Ser/Thr protein kinase family. CDC2/CDKX subfamily.</text>
</comment>
<evidence type="ECO:0000313" key="8">
    <source>
        <dbReference type="Proteomes" id="UP000324800"/>
    </source>
</evidence>
<keyword evidence="7" id="KW-0808">Transferase</keyword>
<dbReference type="PROSITE" id="PS00107">
    <property type="entry name" value="PROTEIN_KINASE_ATP"/>
    <property type="match status" value="1"/>
</dbReference>
<feature type="binding site" evidence="4">
    <location>
        <position position="46"/>
    </location>
    <ligand>
        <name>ATP</name>
        <dbReference type="ChEBI" id="CHEBI:30616"/>
    </ligand>
</feature>
<dbReference type="SMART" id="SM00220">
    <property type="entry name" value="S_TKc"/>
    <property type="match status" value="1"/>
</dbReference>
<dbReference type="Gene3D" id="1.10.510.10">
    <property type="entry name" value="Transferase(Phosphotransferase) domain 1"/>
    <property type="match status" value="1"/>
</dbReference>
<evidence type="ECO:0000259" key="6">
    <source>
        <dbReference type="PROSITE" id="PS50011"/>
    </source>
</evidence>
<dbReference type="InterPro" id="IPR050108">
    <property type="entry name" value="CDK"/>
</dbReference>
<reference evidence="7 8" key="1">
    <citation type="submission" date="2019-03" db="EMBL/GenBank/DDBJ databases">
        <title>Single cell metagenomics reveals metabolic interactions within the superorganism composed of flagellate Streblomastix strix and complex community of Bacteroidetes bacteria on its surface.</title>
        <authorList>
            <person name="Treitli S.C."/>
            <person name="Kolisko M."/>
            <person name="Husnik F."/>
            <person name="Keeling P."/>
            <person name="Hampl V."/>
        </authorList>
    </citation>
    <scope>NUCLEOTIDE SEQUENCE [LARGE SCALE GENOMIC DNA]</scope>
    <source>
        <strain evidence="7">ST1C</strain>
    </source>
</reference>
<dbReference type="InterPro" id="IPR011009">
    <property type="entry name" value="Kinase-like_dom_sf"/>
</dbReference>
<dbReference type="InterPro" id="IPR017441">
    <property type="entry name" value="Protein_kinase_ATP_BS"/>
</dbReference>
<dbReference type="OrthoDB" id="1732493at2759"/>
<dbReference type="PROSITE" id="PS00108">
    <property type="entry name" value="PROTEIN_KINASE_ST"/>
    <property type="match status" value="1"/>
</dbReference>
<evidence type="ECO:0000256" key="4">
    <source>
        <dbReference type="PROSITE-ProRule" id="PRU10141"/>
    </source>
</evidence>
<proteinExistence type="inferred from homology"/>
<dbReference type="AlphaFoldDB" id="A0A5J4UMP6"/>
<dbReference type="PROSITE" id="PS50011">
    <property type="entry name" value="PROTEIN_KINASE_DOM"/>
    <property type="match status" value="1"/>
</dbReference>